<dbReference type="Gene3D" id="3.40.630.90">
    <property type="match status" value="1"/>
</dbReference>
<feature type="domain" description="N-acetyltransferase" evidence="1">
    <location>
        <begin position="7"/>
        <end position="139"/>
    </location>
</feature>
<dbReference type="InterPro" id="IPR052729">
    <property type="entry name" value="Acyl/Acetyltrans_Enzymes"/>
</dbReference>
<gene>
    <name evidence="2" type="ORF">G6N76_19870</name>
</gene>
<dbReference type="PANTHER" id="PTHR47237">
    <property type="entry name" value="SLL0310 PROTEIN"/>
    <property type="match status" value="1"/>
</dbReference>
<dbReference type="InterPro" id="IPR016181">
    <property type="entry name" value="Acyl_CoA_acyltransferase"/>
</dbReference>
<protein>
    <submittedName>
        <fullName evidence="2">GNAT family N-acetyltransferase</fullName>
    </submittedName>
</protein>
<dbReference type="PANTHER" id="PTHR47237:SF2">
    <property type="entry name" value="BLL4206 PROTEIN"/>
    <property type="match status" value="1"/>
</dbReference>
<dbReference type="Pfam" id="PF00583">
    <property type="entry name" value="Acetyltransf_1"/>
    <property type="match status" value="1"/>
</dbReference>
<dbReference type="InterPro" id="IPR041496">
    <property type="entry name" value="YitH/HolE_GNAT"/>
</dbReference>
<dbReference type="AlphaFoldDB" id="A0A6M1RW24"/>
<keyword evidence="3" id="KW-1185">Reference proteome</keyword>
<keyword evidence="2" id="KW-0808">Transferase</keyword>
<dbReference type="EMBL" id="JAAKZH010000007">
    <property type="protein sequence ID" value="NGO65934.1"/>
    <property type="molecule type" value="Genomic_DNA"/>
</dbReference>
<dbReference type="RefSeq" id="WP_163897749.1">
    <property type="nucleotide sequence ID" value="NZ_CP048425.1"/>
</dbReference>
<evidence type="ECO:0000259" key="1">
    <source>
        <dbReference type="PROSITE" id="PS51186"/>
    </source>
</evidence>
<dbReference type="Gene3D" id="3.40.630.30">
    <property type="match status" value="1"/>
</dbReference>
<evidence type="ECO:0000313" key="2">
    <source>
        <dbReference type="EMBL" id="NGO65934.1"/>
    </source>
</evidence>
<comment type="caution">
    <text evidence="2">The sequence shown here is derived from an EMBL/GenBank/DDBJ whole genome shotgun (WGS) entry which is preliminary data.</text>
</comment>
<organism evidence="2 3">
    <name type="scientific">Rhizobium daejeonense</name>
    <dbReference type="NCBI Taxonomy" id="240521"/>
    <lineage>
        <taxon>Bacteria</taxon>
        <taxon>Pseudomonadati</taxon>
        <taxon>Pseudomonadota</taxon>
        <taxon>Alphaproteobacteria</taxon>
        <taxon>Hyphomicrobiales</taxon>
        <taxon>Rhizobiaceae</taxon>
        <taxon>Rhizobium/Agrobacterium group</taxon>
        <taxon>Rhizobium</taxon>
    </lineage>
</organism>
<dbReference type="Proteomes" id="UP000477849">
    <property type="component" value="Unassembled WGS sequence"/>
</dbReference>
<dbReference type="InterPro" id="IPR000182">
    <property type="entry name" value="GNAT_dom"/>
</dbReference>
<name>A0A6M1RW24_9HYPH</name>
<dbReference type="GO" id="GO:0016747">
    <property type="term" value="F:acyltransferase activity, transferring groups other than amino-acyl groups"/>
    <property type="evidence" value="ECO:0007669"/>
    <property type="project" value="InterPro"/>
</dbReference>
<reference evidence="2 3" key="1">
    <citation type="submission" date="2020-02" db="EMBL/GenBank/DDBJ databases">
        <title>Genome sequence of the type strain CCBAU10050 of Rhizobium daejeonense.</title>
        <authorList>
            <person name="Gao J."/>
            <person name="Sun J."/>
        </authorList>
    </citation>
    <scope>NUCLEOTIDE SEQUENCE [LARGE SCALE GENOMIC DNA]</scope>
    <source>
        <strain evidence="2 3">CCBAU10050</strain>
    </source>
</reference>
<sequence length="283" mass="30783">MVANALTRLRTMRDEDVEACHALSTAVGWPHRADDWRFAMNVGEGIVAMLNGDIVGTGMVWKFGENHATIGMIIVSPALQGLGVGWQIVDWLVQQAGPRVVMLNATAAGEPLYAKFGFEKSGEVEQFHRIAVAHACSKWIAQTQVELAEGNEADAIQSLDRNATGMDRKTLLTSIVSLGEAAVARRHGRITGYSTCRMFGRGRAVGPVIASGSADARDLIAYWISRYPSEFIRIDITSASGLGEWLRSQGFKPASRAASMIRGDRPEEHPDLRIFALASQAFN</sequence>
<dbReference type="Pfam" id="PF18014">
    <property type="entry name" value="Acetyltransf_18"/>
    <property type="match status" value="1"/>
</dbReference>
<dbReference type="PROSITE" id="PS51186">
    <property type="entry name" value="GNAT"/>
    <property type="match status" value="1"/>
</dbReference>
<dbReference type="CDD" id="cd04301">
    <property type="entry name" value="NAT_SF"/>
    <property type="match status" value="1"/>
</dbReference>
<proteinExistence type="predicted"/>
<accession>A0A6M1RW24</accession>
<evidence type="ECO:0000313" key="3">
    <source>
        <dbReference type="Proteomes" id="UP000477849"/>
    </source>
</evidence>
<dbReference type="SUPFAM" id="SSF55729">
    <property type="entry name" value="Acyl-CoA N-acyltransferases (Nat)"/>
    <property type="match status" value="1"/>
</dbReference>